<dbReference type="InterPro" id="IPR023214">
    <property type="entry name" value="HAD_sf"/>
</dbReference>
<keyword evidence="4" id="KW-0378">Hydrolase</keyword>
<gene>
    <name evidence="6" type="ORF">C454_05722</name>
</gene>
<dbReference type="SFLD" id="SFLDG01129">
    <property type="entry name" value="C1.5:_HAD__Beta-PGM__Phosphata"/>
    <property type="match status" value="1"/>
</dbReference>
<dbReference type="GO" id="GO:0046872">
    <property type="term" value="F:metal ion binding"/>
    <property type="evidence" value="ECO:0007669"/>
    <property type="project" value="UniProtKB-KW"/>
</dbReference>
<name>M0HL12_HALGM</name>
<dbReference type="Gene3D" id="1.10.150.520">
    <property type="match status" value="1"/>
</dbReference>
<evidence type="ECO:0008006" key="8">
    <source>
        <dbReference type="Google" id="ProtNLM"/>
    </source>
</evidence>
<comment type="caution">
    <text evidence="6">The sequence shown here is derived from an EMBL/GenBank/DDBJ whole genome shotgun (WGS) entry which is preliminary data.</text>
</comment>
<evidence type="ECO:0000313" key="6">
    <source>
        <dbReference type="EMBL" id="ELZ83784.1"/>
    </source>
</evidence>
<evidence type="ECO:0000256" key="4">
    <source>
        <dbReference type="ARBA" id="ARBA00022801"/>
    </source>
</evidence>
<dbReference type="EMBL" id="AOLJ01000011">
    <property type="protein sequence ID" value="ELZ83784.1"/>
    <property type="molecule type" value="Genomic_DNA"/>
</dbReference>
<evidence type="ECO:0000256" key="2">
    <source>
        <dbReference type="ARBA" id="ARBA00007958"/>
    </source>
</evidence>
<dbReference type="InterPro" id="IPR051400">
    <property type="entry name" value="HAD-like_hydrolase"/>
</dbReference>
<evidence type="ECO:0000256" key="5">
    <source>
        <dbReference type="ARBA" id="ARBA00022842"/>
    </source>
</evidence>
<comment type="cofactor">
    <cofactor evidence="1">
        <name>Mg(2+)</name>
        <dbReference type="ChEBI" id="CHEBI:18420"/>
    </cofactor>
</comment>
<evidence type="ECO:0000256" key="3">
    <source>
        <dbReference type="ARBA" id="ARBA00022723"/>
    </source>
</evidence>
<keyword evidence="3" id="KW-0479">Metal-binding</keyword>
<dbReference type="PANTHER" id="PTHR46470:SF2">
    <property type="entry name" value="GLYCERALDEHYDE 3-PHOSPHATE PHOSPHATASE"/>
    <property type="match status" value="1"/>
</dbReference>
<dbReference type="PRINTS" id="PR00413">
    <property type="entry name" value="HADHALOGNASE"/>
</dbReference>
<proteinExistence type="inferred from homology"/>
<dbReference type="AlphaFoldDB" id="M0HL12"/>
<dbReference type="PANTHER" id="PTHR46470">
    <property type="entry name" value="N-ACYLNEURAMINATE-9-PHOSPHATASE"/>
    <property type="match status" value="1"/>
</dbReference>
<dbReference type="SFLD" id="SFLDS00003">
    <property type="entry name" value="Haloacid_Dehalogenase"/>
    <property type="match status" value="1"/>
</dbReference>
<keyword evidence="5" id="KW-0460">Magnesium</keyword>
<dbReference type="GO" id="GO:0016791">
    <property type="term" value="F:phosphatase activity"/>
    <property type="evidence" value="ECO:0007669"/>
    <property type="project" value="TreeGrafter"/>
</dbReference>
<protein>
    <recommendedName>
        <fullName evidence="8">HAD family hydrolase</fullName>
    </recommendedName>
</protein>
<dbReference type="PATRIC" id="fig|1227459.3.peg.1090"/>
<dbReference type="Gene3D" id="3.40.50.1000">
    <property type="entry name" value="HAD superfamily/HAD-like"/>
    <property type="match status" value="1"/>
</dbReference>
<accession>M0HL12</accession>
<sequence length="234" mass="26430">MVEAVAFDLGGTLFHGEDDVSKAKSVLYERLCERGYELDSSKFESILREASVRFAAQYHGDYRRFHFGAFSEVFFDVWGVDTTAEERASFDRLFWQTRLRHQSLDEHAESVLRFCRRQDLVTGVITNGNRMMTETRLETAGIADEFDVVLCSTGVQAEKSTVEPFEIFLDETGLDGTDCVMVGDRIDEDTWAAEVGMTTVYLSGGSAESRGPEREPDYTIDSLDELPRVVTELL</sequence>
<organism evidence="6 7">
    <name type="scientific">Haloferax gibbonsii (strain ATCC 33959 / DSM 4427 / JCM 8863 / NBRC 102184 / NCIMB 2188 / Ma 2.38)</name>
    <dbReference type="NCBI Taxonomy" id="1227459"/>
    <lineage>
        <taxon>Archaea</taxon>
        <taxon>Methanobacteriati</taxon>
        <taxon>Methanobacteriota</taxon>
        <taxon>Stenosarchaea group</taxon>
        <taxon>Halobacteria</taxon>
        <taxon>Halobacteriales</taxon>
        <taxon>Haloferacaceae</taxon>
        <taxon>Haloferax</taxon>
    </lineage>
</organism>
<reference evidence="6 7" key="1">
    <citation type="journal article" date="2014" name="PLoS Genet.">
        <title>Phylogenetically driven sequencing of extremely halophilic archaea reveals strategies for static and dynamic osmo-response.</title>
        <authorList>
            <person name="Becker E.A."/>
            <person name="Seitzer P.M."/>
            <person name="Tritt A."/>
            <person name="Larsen D."/>
            <person name="Krusor M."/>
            <person name="Yao A.I."/>
            <person name="Wu D."/>
            <person name="Madern D."/>
            <person name="Eisen J.A."/>
            <person name="Darling A.E."/>
            <person name="Facciotti M.T."/>
        </authorList>
    </citation>
    <scope>NUCLEOTIDE SEQUENCE [LARGE SCALE GENOMIC DNA]</scope>
    <source>
        <strain evidence="7">ATCC 33959 / DSM 4427 / JCM 8863 / NBRC 102184 / NCIMB 2188 / Ma 2.38</strain>
    </source>
</reference>
<dbReference type="GO" id="GO:0044281">
    <property type="term" value="P:small molecule metabolic process"/>
    <property type="evidence" value="ECO:0007669"/>
    <property type="project" value="UniProtKB-ARBA"/>
</dbReference>
<evidence type="ECO:0000256" key="1">
    <source>
        <dbReference type="ARBA" id="ARBA00001946"/>
    </source>
</evidence>
<dbReference type="Proteomes" id="UP000011571">
    <property type="component" value="Unassembled WGS sequence"/>
</dbReference>
<dbReference type="InterPro" id="IPR006439">
    <property type="entry name" value="HAD-SF_hydro_IA"/>
</dbReference>
<dbReference type="RefSeq" id="WP_004973519.1">
    <property type="nucleotide sequence ID" value="NZ_AOLJ01000011.1"/>
</dbReference>
<evidence type="ECO:0000313" key="7">
    <source>
        <dbReference type="Proteomes" id="UP000011571"/>
    </source>
</evidence>
<comment type="similarity">
    <text evidence="2">Belongs to the HAD-like hydrolase superfamily.</text>
</comment>
<dbReference type="InterPro" id="IPR036412">
    <property type="entry name" value="HAD-like_sf"/>
</dbReference>
<dbReference type="SUPFAM" id="SSF56784">
    <property type="entry name" value="HAD-like"/>
    <property type="match status" value="1"/>
</dbReference>
<dbReference type="Pfam" id="PF00702">
    <property type="entry name" value="Hydrolase"/>
    <property type="match status" value="1"/>
</dbReference>
<keyword evidence="7" id="KW-1185">Reference proteome</keyword>